<organism evidence="1 2">
    <name type="scientific">Cetraspora pellucida</name>
    <dbReference type="NCBI Taxonomy" id="1433469"/>
    <lineage>
        <taxon>Eukaryota</taxon>
        <taxon>Fungi</taxon>
        <taxon>Fungi incertae sedis</taxon>
        <taxon>Mucoromycota</taxon>
        <taxon>Glomeromycotina</taxon>
        <taxon>Glomeromycetes</taxon>
        <taxon>Diversisporales</taxon>
        <taxon>Gigasporaceae</taxon>
        <taxon>Cetraspora</taxon>
    </lineage>
</organism>
<comment type="caution">
    <text evidence="1">The sequence shown here is derived from an EMBL/GenBank/DDBJ whole genome shotgun (WGS) entry which is preliminary data.</text>
</comment>
<reference evidence="1" key="1">
    <citation type="submission" date="2021-06" db="EMBL/GenBank/DDBJ databases">
        <authorList>
            <person name="Kallberg Y."/>
            <person name="Tangrot J."/>
            <person name="Rosling A."/>
        </authorList>
    </citation>
    <scope>NUCLEOTIDE SEQUENCE</scope>
    <source>
        <strain evidence="1">28 12/20/2015</strain>
    </source>
</reference>
<keyword evidence="2" id="KW-1185">Reference proteome</keyword>
<dbReference type="EMBL" id="CAJVPW010005908">
    <property type="protein sequence ID" value="CAG8562196.1"/>
    <property type="molecule type" value="Genomic_DNA"/>
</dbReference>
<accession>A0ACA9M5X6</accession>
<evidence type="ECO:0000313" key="2">
    <source>
        <dbReference type="Proteomes" id="UP000789366"/>
    </source>
</evidence>
<name>A0ACA9M5X6_9GLOM</name>
<proteinExistence type="predicted"/>
<dbReference type="Proteomes" id="UP000789366">
    <property type="component" value="Unassembled WGS sequence"/>
</dbReference>
<sequence length="227" mass="26864">MSKSLIQVNFLRMPPRRSHTSKKKKQLKYNSYIDKSEFINKTFVSIPIKVNKTDTSFATFVEMMPLPLQNKNDMNLYRDKYAKWRLLSIKGIFNPIFNAYRTEKKKSTLYTALNYNKRSNGTSFNTYNMLRKHERFINITPKYLAKTVKEYQCTIIGNVVLEYTVQYKEIAINGIDIMDISQYEFFGDSEMMLENNLIIIYKKDKTPDIAVIEDQSKLLKDNERNNH</sequence>
<evidence type="ECO:0000313" key="1">
    <source>
        <dbReference type="EMBL" id="CAG8562196.1"/>
    </source>
</evidence>
<gene>
    <name evidence="1" type="ORF">SPELUC_LOCUS5652</name>
</gene>
<protein>
    <submittedName>
        <fullName evidence="1">17198_t:CDS:1</fullName>
    </submittedName>
</protein>